<dbReference type="RefSeq" id="WP_171083555.1">
    <property type="nucleotide sequence ID" value="NZ_JABAIV010000003.1"/>
</dbReference>
<dbReference type="EMBL" id="JABAIV010000003">
    <property type="protein sequence ID" value="NNG23188.1"/>
    <property type="molecule type" value="Genomic_DNA"/>
</dbReference>
<gene>
    <name evidence="1" type="ORF">HGB41_09260</name>
</gene>
<evidence type="ECO:0000313" key="2">
    <source>
        <dbReference type="Proteomes" id="UP000533905"/>
    </source>
</evidence>
<dbReference type="InterPro" id="IPR043461">
    <property type="entry name" value="LpxH-like"/>
</dbReference>
<name>A0A7Y2NZJ3_9BURK</name>
<evidence type="ECO:0000313" key="1">
    <source>
        <dbReference type="EMBL" id="NNG23188.1"/>
    </source>
</evidence>
<dbReference type="SUPFAM" id="SSF56300">
    <property type="entry name" value="Metallo-dependent phosphatases"/>
    <property type="match status" value="1"/>
</dbReference>
<dbReference type="PANTHER" id="PTHR34990:SF2">
    <property type="entry name" value="BLL8164 PROTEIN"/>
    <property type="match status" value="1"/>
</dbReference>
<comment type="caution">
    <text evidence="1">The sequence shown here is derived from an EMBL/GenBank/DDBJ whole genome shotgun (WGS) entry which is preliminary data.</text>
</comment>
<accession>A0A7Y2NZJ3</accession>
<dbReference type="GO" id="GO:0008758">
    <property type="term" value="F:UDP-2,3-diacylglucosamine hydrolase activity"/>
    <property type="evidence" value="ECO:0007669"/>
    <property type="project" value="TreeGrafter"/>
</dbReference>
<dbReference type="AlphaFoldDB" id="A0A7Y2NZJ3"/>
<dbReference type="Proteomes" id="UP000533905">
    <property type="component" value="Unassembled WGS sequence"/>
</dbReference>
<protein>
    <submittedName>
        <fullName evidence="1">Metallophosphatase</fullName>
    </submittedName>
</protein>
<sequence length="459" mass="50686">MRSIVYVISDLHLGGAAAGSNRPDFQMCSLHTQALLGQFIEQLPGRTGNADSQLIIAGDIVDFLAEEPFEAFTSDPASAERKLNTILERTSPIWDALQEYVNKRHGALTLLLGNHDVELAMPTVRQVLLNRLGEGRVHLIYDNEAFTLGPLLIEHGNRYDEWNAVPHDALRRVRSQLSRRQPINPPFPAMPGSRMVEELVNPLKQQYAFVDLLKPEDAALLPVLIALGAGGIKEAWTFFRNFVKTRAVDYDENREPVVPGFIAAQTVSDESMFLLAQSIASDGAPGQISAGAPKLFDREARRAALYKCFRAQSDLHRKAFNMHTEKEIYLMPAHAAASAGFQVVVYGHTHHVKKVALGDSPNGLPVYLNTGTWADLICVPTAVWAVEENIARDALQAFIDDLEGNHLTSWRRSLPTYAKIEIDGELVISADVYFADDHAQVTADALAHRLAGEHVYVSA</sequence>
<reference evidence="1 2" key="1">
    <citation type="submission" date="2020-04" db="EMBL/GenBank/DDBJ databases">
        <title>Massilia sp. nov., a cold adapted bacteria isolated from Arctic soil.</title>
        <authorList>
            <person name="Son J."/>
            <person name="Ka J.-O."/>
        </authorList>
    </citation>
    <scope>NUCLEOTIDE SEQUENCE [LARGE SCALE GENOMIC DNA]</scope>
    <source>
        <strain evidence="1 2">ML15P13</strain>
    </source>
</reference>
<dbReference type="InterPro" id="IPR029052">
    <property type="entry name" value="Metallo-depent_PP-like"/>
</dbReference>
<dbReference type="PANTHER" id="PTHR34990">
    <property type="entry name" value="UDP-2,3-DIACYLGLUCOSAMINE HYDROLASE-RELATED"/>
    <property type="match status" value="1"/>
</dbReference>
<keyword evidence="2" id="KW-1185">Reference proteome</keyword>
<dbReference type="Gene3D" id="3.60.21.10">
    <property type="match status" value="1"/>
</dbReference>
<organism evidence="1 2">
    <name type="scientific">Telluria aromaticivorans</name>
    <dbReference type="NCBI Taxonomy" id="2725995"/>
    <lineage>
        <taxon>Bacteria</taxon>
        <taxon>Pseudomonadati</taxon>
        <taxon>Pseudomonadota</taxon>
        <taxon>Betaproteobacteria</taxon>
        <taxon>Burkholderiales</taxon>
        <taxon>Oxalobacteraceae</taxon>
        <taxon>Telluria group</taxon>
        <taxon>Telluria</taxon>
    </lineage>
</organism>
<dbReference type="GO" id="GO:0009245">
    <property type="term" value="P:lipid A biosynthetic process"/>
    <property type="evidence" value="ECO:0007669"/>
    <property type="project" value="TreeGrafter"/>
</dbReference>
<proteinExistence type="predicted"/>
<dbReference type="GO" id="GO:0016020">
    <property type="term" value="C:membrane"/>
    <property type="evidence" value="ECO:0007669"/>
    <property type="project" value="GOC"/>
</dbReference>